<keyword evidence="5" id="KW-0131">Cell cycle</keyword>
<keyword evidence="2" id="KW-0235">DNA replication</keyword>
<name>A0ABP0GE10_CLALP</name>
<evidence type="ECO:0008006" key="9">
    <source>
        <dbReference type="Google" id="ProtNLM"/>
    </source>
</evidence>
<evidence type="ECO:0000313" key="8">
    <source>
        <dbReference type="Proteomes" id="UP001642483"/>
    </source>
</evidence>
<evidence type="ECO:0000256" key="1">
    <source>
        <dbReference type="ARBA" id="ARBA00004123"/>
    </source>
</evidence>
<evidence type="ECO:0000256" key="6">
    <source>
        <dbReference type="ARBA" id="ARBA00038447"/>
    </source>
</evidence>
<protein>
    <recommendedName>
        <fullName evidence="9">Chromosome transmission fidelity protein 8</fullName>
    </recommendedName>
</protein>
<evidence type="ECO:0000256" key="3">
    <source>
        <dbReference type="ARBA" id="ARBA00023125"/>
    </source>
</evidence>
<evidence type="ECO:0000256" key="2">
    <source>
        <dbReference type="ARBA" id="ARBA00022705"/>
    </source>
</evidence>
<gene>
    <name evidence="7" type="ORF">CVLEPA_LOCUS22639</name>
</gene>
<dbReference type="EMBL" id="CAWYQH010000111">
    <property type="protein sequence ID" value="CAK8689987.1"/>
    <property type="molecule type" value="Genomic_DNA"/>
</dbReference>
<keyword evidence="4" id="KW-0539">Nucleus</keyword>
<accession>A0ABP0GE10</accession>
<organism evidence="7 8">
    <name type="scientific">Clavelina lepadiformis</name>
    <name type="common">Light-bulb sea squirt</name>
    <name type="synonym">Ascidia lepadiformis</name>
    <dbReference type="NCBI Taxonomy" id="159417"/>
    <lineage>
        <taxon>Eukaryota</taxon>
        <taxon>Metazoa</taxon>
        <taxon>Chordata</taxon>
        <taxon>Tunicata</taxon>
        <taxon>Ascidiacea</taxon>
        <taxon>Aplousobranchia</taxon>
        <taxon>Clavelinidae</taxon>
        <taxon>Clavelina</taxon>
    </lineage>
</organism>
<sequence length="111" mass="12626">MVQIELKKSENLQNWMVIELQGELKSRYETGLAYNLIGDLHFTRKAFPVLIVGHHVIYGKKVDLEKPIAVLKKSSEQCDGIKPLLVHAIIKTKLVFSSRPKPIILHVSQKV</sequence>
<dbReference type="PANTHER" id="PTHR28605:SF1">
    <property type="entry name" value="CHROMOSOME TRANSMISSION FIDELITY FACTOR 8"/>
    <property type="match status" value="1"/>
</dbReference>
<proteinExistence type="inferred from homology"/>
<evidence type="ECO:0000313" key="7">
    <source>
        <dbReference type="EMBL" id="CAK8689987.1"/>
    </source>
</evidence>
<dbReference type="PANTHER" id="PTHR28605">
    <property type="entry name" value="CTF8, CHROMOSOME TRANSMISSION FIDELITY FACTOR 8 HOMOLOG (S. CEREVISIAE)"/>
    <property type="match status" value="1"/>
</dbReference>
<comment type="similarity">
    <text evidence="6">Belongs to the CTF8 family.</text>
</comment>
<dbReference type="Pfam" id="PF09696">
    <property type="entry name" value="Ctf8"/>
    <property type="match status" value="1"/>
</dbReference>
<reference evidence="7 8" key="1">
    <citation type="submission" date="2024-02" db="EMBL/GenBank/DDBJ databases">
        <authorList>
            <person name="Daric V."/>
            <person name="Darras S."/>
        </authorList>
    </citation>
    <scope>NUCLEOTIDE SEQUENCE [LARGE SCALE GENOMIC DNA]</scope>
</reference>
<comment type="subcellular location">
    <subcellularLocation>
        <location evidence="1">Nucleus</location>
    </subcellularLocation>
</comment>
<evidence type="ECO:0000256" key="4">
    <source>
        <dbReference type="ARBA" id="ARBA00023242"/>
    </source>
</evidence>
<keyword evidence="8" id="KW-1185">Reference proteome</keyword>
<dbReference type="InterPro" id="IPR018607">
    <property type="entry name" value="Ctf8"/>
</dbReference>
<keyword evidence="3" id="KW-0238">DNA-binding</keyword>
<dbReference type="Proteomes" id="UP001642483">
    <property type="component" value="Unassembled WGS sequence"/>
</dbReference>
<comment type="caution">
    <text evidence="7">The sequence shown here is derived from an EMBL/GenBank/DDBJ whole genome shotgun (WGS) entry which is preliminary data.</text>
</comment>
<evidence type="ECO:0000256" key="5">
    <source>
        <dbReference type="ARBA" id="ARBA00023306"/>
    </source>
</evidence>